<proteinExistence type="predicted"/>
<feature type="transmembrane region" description="Helical" evidence="6">
    <location>
        <begin position="74"/>
        <end position="93"/>
    </location>
</feature>
<feature type="transmembrane region" description="Helical" evidence="6">
    <location>
        <begin position="39"/>
        <end position="59"/>
    </location>
</feature>
<dbReference type="Proteomes" id="UP000199149">
    <property type="component" value="Unassembled WGS sequence"/>
</dbReference>
<evidence type="ECO:0000256" key="4">
    <source>
        <dbReference type="ARBA" id="ARBA00022989"/>
    </source>
</evidence>
<dbReference type="GO" id="GO:0015171">
    <property type="term" value="F:amino acid transmembrane transporter activity"/>
    <property type="evidence" value="ECO:0007669"/>
    <property type="project" value="TreeGrafter"/>
</dbReference>
<feature type="transmembrane region" description="Helical" evidence="6">
    <location>
        <begin position="149"/>
        <end position="170"/>
    </location>
</feature>
<feature type="transmembrane region" description="Helical" evidence="6">
    <location>
        <begin position="6"/>
        <end position="27"/>
    </location>
</feature>
<evidence type="ECO:0000256" key="3">
    <source>
        <dbReference type="ARBA" id="ARBA00022692"/>
    </source>
</evidence>
<keyword evidence="4 6" id="KW-1133">Transmembrane helix</keyword>
<organism evidence="7 8">
    <name type="scientific">Algoriella xinjiangensis</name>
    <dbReference type="NCBI Taxonomy" id="684065"/>
    <lineage>
        <taxon>Bacteria</taxon>
        <taxon>Pseudomonadati</taxon>
        <taxon>Bacteroidota</taxon>
        <taxon>Flavobacteriia</taxon>
        <taxon>Flavobacteriales</taxon>
        <taxon>Weeksellaceae</taxon>
        <taxon>Algoriella</taxon>
    </lineage>
</organism>
<dbReference type="PANTHER" id="PTHR30086">
    <property type="entry name" value="ARGININE EXPORTER PROTEIN ARGO"/>
    <property type="match status" value="1"/>
</dbReference>
<feature type="transmembrane region" description="Helical" evidence="6">
    <location>
        <begin position="114"/>
        <end position="143"/>
    </location>
</feature>
<dbReference type="EMBL" id="FOUZ01000011">
    <property type="protein sequence ID" value="SFN37244.1"/>
    <property type="molecule type" value="Genomic_DNA"/>
</dbReference>
<sequence>MDIIFSAILIGFLLSTILIGPVFFLLIETSLRRSWKTAVVLDLGVIAADILCIAAAYFGSKDFTDYVTNHPKFYRIYIIGGFFVLIYGIFMYFSKPKLHIENEAGFVSNNYLRTFINGFIMNLLNIGVIVFWFVIVSSVVIQYPKPSDFLLYMGVVLGTYFAIDLIKIFLAGKLQKRFTDQKVFLVRKGVGVCLLIFGLIIILKGFGFFKEIDQKIEKQLINQEQTS</sequence>
<comment type="subcellular location">
    <subcellularLocation>
        <location evidence="1">Cell membrane</location>
        <topology evidence="1">Multi-pass membrane protein</topology>
    </subcellularLocation>
</comment>
<name>A0A1I4YGS0_9FLAO</name>
<dbReference type="Pfam" id="PF01810">
    <property type="entry name" value="LysE"/>
    <property type="match status" value="1"/>
</dbReference>
<dbReference type="InterPro" id="IPR001123">
    <property type="entry name" value="LeuE-type"/>
</dbReference>
<dbReference type="STRING" id="684065.SAMN05421738_11148"/>
<dbReference type="GO" id="GO:0005886">
    <property type="term" value="C:plasma membrane"/>
    <property type="evidence" value="ECO:0007669"/>
    <property type="project" value="UniProtKB-SubCell"/>
</dbReference>
<protein>
    <submittedName>
        <fullName evidence="7">Threonine/homoserine/homoserine lactone efflux protein</fullName>
    </submittedName>
</protein>
<keyword evidence="8" id="KW-1185">Reference proteome</keyword>
<keyword evidence="5 6" id="KW-0472">Membrane</keyword>
<reference evidence="8" key="1">
    <citation type="submission" date="2016-10" db="EMBL/GenBank/DDBJ databases">
        <authorList>
            <person name="Varghese N."/>
            <person name="Submissions S."/>
        </authorList>
    </citation>
    <scope>NUCLEOTIDE SEQUENCE [LARGE SCALE GENOMIC DNA]</scope>
    <source>
        <strain evidence="8">XJ109</strain>
    </source>
</reference>
<evidence type="ECO:0000256" key="2">
    <source>
        <dbReference type="ARBA" id="ARBA00022475"/>
    </source>
</evidence>
<keyword evidence="2" id="KW-1003">Cell membrane</keyword>
<keyword evidence="3 6" id="KW-0812">Transmembrane</keyword>
<dbReference type="RefSeq" id="WP_092908772.1">
    <property type="nucleotide sequence ID" value="NZ_FOUZ01000011.1"/>
</dbReference>
<feature type="transmembrane region" description="Helical" evidence="6">
    <location>
        <begin position="190"/>
        <end position="209"/>
    </location>
</feature>
<accession>A0A1I4YGS0</accession>
<dbReference type="AlphaFoldDB" id="A0A1I4YGS0"/>
<evidence type="ECO:0000256" key="1">
    <source>
        <dbReference type="ARBA" id="ARBA00004651"/>
    </source>
</evidence>
<dbReference type="PANTHER" id="PTHR30086:SF20">
    <property type="entry name" value="ARGININE EXPORTER PROTEIN ARGO-RELATED"/>
    <property type="match status" value="1"/>
</dbReference>
<evidence type="ECO:0000256" key="5">
    <source>
        <dbReference type="ARBA" id="ARBA00023136"/>
    </source>
</evidence>
<evidence type="ECO:0000313" key="8">
    <source>
        <dbReference type="Proteomes" id="UP000199149"/>
    </source>
</evidence>
<dbReference type="OrthoDB" id="679767at2"/>
<evidence type="ECO:0000313" key="7">
    <source>
        <dbReference type="EMBL" id="SFN37244.1"/>
    </source>
</evidence>
<evidence type="ECO:0000256" key="6">
    <source>
        <dbReference type="SAM" id="Phobius"/>
    </source>
</evidence>
<gene>
    <name evidence="7" type="ORF">SAMN05421738_11148</name>
</gene>